<gene>
    <name evidence="3" type="ORF">MCHLO_09229</name>
</gene>
<keyword evidence="1" id="KW-0175">Coiled coil</keyword>
<proteinExistence type="predicted"/>
<name>A0ABQ0LM33_MYCCL</name>
<evidence type="ECO:0000256" key="1">
    <source>
        <dbReference type="SAM" id="Coils"/>
    </source>
</evidence>
<feature type="compositionally biased region" description="Acidic residues" evidence="2">
    <location>
        <begin position="141"/>
        <end position="151"/>
    </location>
</feature>
<dbReference type="Gene3D" id="3.80.10.10">
    <property type="entry name" value="Ribonuclease Inhibitor"/>
    <property type="match status" value="1"/>
</dbReference>
<evidence type="ECO:0000313" key="4">
    <source>
        <dbReference type="Proteomes" id="UP000815677"/>
    </source>
</evidence>
<evidence type="ECO:0000256" key="2">
    <source>
        <dbReference type="SAM" id="MobiDB-lite"/>
    </source>
</evidence>
<keyword evidence="4" id="KW-1185">Reference proteome</keyword>
<feature type="region of interest" description="Disordered" evidence="2">
    <location>
        <begin position="136"/>
        <end position="171"/>
    </location>
</feature>
<evidence type="ECO:0008006" key="5">
    <source>
        <dbReference type="Google" id="ProtNLM"/>
    </source>
</evidence>
<organism evidence="3 4">
    <name type="scientific">Mycena chlorophos</name>
    <name type="common">Agaric fungus</name>
    <name type="synonym">Agaricus chlorophos</name>
    <dbReference type="NCBI Taxonomy" id="658473"/>
    <lineage>
        <taxon>Eukaryota</taxon>
        <taxon>Fungi</taxon>
        <taxon>Dikarya</taxon>
        <taxon>Basidiomycota</taxon>
        <taxon>Agaricomycotina</taxon>
        <taxon>Agaricomycetes</taxon>
        <taxon>Agaricomycetidae</taxon>
        <taxon>Agaricales</taxon>
        <taxon>Marasmiineae</taxon>
        <taxon>Mycenaceae</taxon>
        <taxon>Mycena</taxon>
    </lineage>
</organism>
<feature type="coiled-coil region" evidence="1">
    <location>
        <begin position="469"/>
        <end position="496"/>
    </location>
</feature>
<dbReference type="EMBL" id="DF847602">
    <property type="protein sequence ID" value="GAT52148.1"/>
    <property type="molecule type" value="Genomic_DNA"/>
</dbReference>
<sequence length="999" mass="111375">MSRTQRTTRLFESSRSRSPPARSLSAVQSPIHVELSSPANSPPASSNHLGGFSTSLSPEIYRSIARLLPQADLATLCRVSPAFLRAARPVLYEAVFAHEGNSVNAADVCAILATRAELAWLVRSMTVIGWRDTGKARVASESDDDDEEDEKSDSIPHGEETSEAEAEESPLPSPFWTILSQALANTIRLRNLTIDIPSPTSPAVGYGWILGATDCPFRLHTFRCDFDWDASLVAFLETQSDLHDLYIRDYRDLALLALAPSPPATKSTRLLLPSLATLECTFSEAAVLLAPHRSLRRLKTAFSTPPHLSNRGPELRSLVASLRASAGPLLALDVGDASEPETAQEAEEASMQLLSRVAHARAGTMAKELRYLGTLILPVAGKKRLQFYGILRRLPALICVELDVTAWTPSPSSFPALRALADTFAIPLAAAMAATTSAALPRREATDVVPDLEYLRSLLNQSASSSNFRTSTKLVLSNAENNLSALESEIHLLLRRREREIGRIVALKDALSPVRMLPTELILEIFGLIFHPSSYALHILVRGGWKNYRSPLHAAITLSSVCATWRNIIINVPSFWAQKLVLRPEKSTAAYVAMVELILQRSADLPVSIEIDDGTRYFRSFGSNRPGPCYSQLLALVVHATDRLKDLACHGKDAAAALLSCLPYAQPMPCLTSLAFDYDSSCGYDAWLARAFSQTPLLRDVQMTIEVDVFSVLQLPWDQLQELNLQLGSPGSLADTFTESLSLCVSLLSLVLSVDAWLREEIPIPPFPLSVLPRLTTLKLYIRQPDLLTWNNGNADLTFDPFFARFVLPELKSLKIDARNVPLAQRFISFLERSPQLEDLELRECDMDSQTLLAILPRTPLLTQFVYYSGELEYPDHHDAHDIEDTFLQQLTYSPSRPPVAPRLEKLSLQGAGTRFTIPVFQELVRSRWWPDTDIHPPSIARWREIDVSCRIEQDGLYFPVDERKRQERDDFMEKMSEFRREGLKLDLDLQRMWYTGPY</sequence>
<dbReference type="Proteomes" id="UP000815677">
    <property type="component" value="Unassembled WGS sequence"/>
</dbReference>
<dbReference type="Gene3D" id="1.20.1280.50">
    <property type="match status" value="1"/>
</dbReference>
<dbReference type="InterPro" id="IPR032675">
    <property type="entry name" value="LRR_dom_sf"/>
</dbReference>
<accession>A0ABQ0LM33</accession>
<dbReference type="SUPFAM" id="SSF52047">
    <property type="entry name" value="RNI-like"/>
    <property type="match status" value="1"/>
</dbReference>
<feature type="region of interest" description="Disordered" evidence="2">
    <location>
        <begin position="1"/>
        <end position="23"/>
    </location>
</feature>
<feature type="compositionally biased region" description="Polar residues" evidence="2">
    <location>
        <begin position="1"/>
        <end position="11"/>
    </location>
</feature>
<protein>
    <recommendedName>
        <fullName evidence="5">F-box domain-containing protein</fullName>
    </recommendedName>
</protein>
<reference evidence="3" key="1">
    <citation type="submission" date="2014-09" db="EMBL/GenBank/DDBJ databases">
        <title>Genome sequence of the luminous mushroom Mycena chlorophos for searching fungal bioluminescence genes.</title>
        <authorList>
            <person name="Tanaka Y."/>
            <person name="Kasuga D."/>
            <person name="Oba Y."/>
            <person name="Hase S."/>
            <person name="Sato K."/>
            <person name="Oba Y."/>
            <person name="Sakakibara Y."/>
        </authorList>
    </citation>
    <scope>NUCLEOTIDE SEQUENCE</scope>
</reference>
<evidence type="ECO:0000313" key="3">
    <source>
        <dbReference type="EMBL" id="GAT52148.1"/>
    </source>
</evidence>